<dbReference type="Proteomes" id="UP000240987">
    <property type="component" value="Unassembled WGS sequence"/>
</dbReference>
<comment type="caution">
    <text evidence="2">The sequence shown here is derived from an EMBL/GenBank/DDBJ whole genome shotgun (WGS) entry which is preliminary data.</text>
</comment>
<dbReference type="Pfam" id="PF05666">
    <property type="entry name" value="YcgJ"/>
    <property type="match status" value="1"/>
</dbReference>
<accession>A0A2T3J8D1</accession>
<name>A0A2T3J8D1_9GAMM</name>
<proteinExistence type="predicted"/>
<dbReference type="InterPro" id="IPR008617">
    <property type="entry name" value="Uncharacterised_YcgJ"/>
</dbReference>
<evidence type="ECO:0000313" key="3">
    <source>
        <dbReference type="Proteomes" id="UP000240987"/>
    </source>
</evidence>
<dbReference type="RefSeq" id="WP_041394066.1">
    <property type="nucleotide sequence ID" value="NZ_PYMJ01000037.1"/>
</dbReference>
<feature type="signal peptide" evidence="1">
    <location>
        <begin position="1"/>
        <end position="29"/>
    </location>
</feature>
<keyword evidence="1" id="KW-0732">Signal</keyword>
<reference evidence="2 3" key="1">
    <citation type="submission" date="2018-01" db="EMBL/GenBank/DDBJ databases">
        <title>Whole genome sequencing of Histamine producing bacteria.</title>
        <authorList>
            <person name="Butler K."/>
        </authorList>
    </citation>
    <scope>NUCLEOTIDE SEQUENCE [LARGE SCALE GENOMIC DNA]</scope>
    <source>
        <strain evidence="2 3">JCM 12947</strain>
    </source>
</reference>
<evidence type="ECO:0000313" key="2">
    <source>
        <dbReference type="EMBL" id="PSU45032.1"/>
    </source>
</evidence>
<evidence type="ECO:0000256" key="1">
    <source>
        <dbReference type="SAM" id="SignalP"/>
    </source>
</evidence>
<dbReference type="EMBL" id="PYMJ01000037">
    <property type="protein sequence ID" value="PSU45032.1"/>
    <property type="molecule type" value="Genomic_DNA"/>
</dbReference>
<feature type="chain" id="PRO_5015619578" evidence="1">
    <location>
        <begin position="30"/>
        <end position="128"/>
    </location>
</feature>
<dbReference type="OrthoDB" id="5815745at2"/>
<gene>
    <name evidence="2" type="ORF">C9J12_24535</name>
</gene>
<dbReference type="AlphaFoldDB" id="A0A2T3J8D1"/>
<keyword evidence="3" id="KW-1185">Reference proteome</keyword>
<organism evidence="2 3">
    <name type="scientific">Photobacterium frigidiphilum</name>
    <dbReference type="NCBI Taxonomy" id="264736"/>
    <lineage>
        <taxon>Bacteria</taxon>
        <taxon>Pseudomonadati</taxon>
        <taxon>Pseudomonadota</taxon>
        <taxon>Gammaproteobacteria</taxon>
        <taxon>Vibrionales</taxon>
        <taxon>Vibrionaceae</taxon>
        <taxon>Photobacterium</taxon>
    </lineage>
</organism>
<protein>
    <submittedName>
        <fullName evidence="2">Uncharacterized protein</fullName>
    </submittedName>
</protein>
<sequence length="128" mass="14317">MNTIHLHSIRIKQLVTLALLTILSGSVSAVTTELTPHIYSPYKGVICDKKAGFCVDSFGISMAFTQEYLGDEAQKEIMKVIDSIGTKNFDTTRYSLSNGVYCDSLKQGCFKSRFNDTREVKFSDILFN</sequence>